<dbReference type="HOGENOM" id="CLU_026612_4_1_1"/>
<reference evidence="2" key="1">
    <citation type="journal article" date="2012" name="Nat. Biotechnol.">
        <title>Reference genome sequence of the model plant Setaria.</title>
        <authorList>
            <person name="Bennetzen J.L."/>
            <person name="Schmutz J."/>
            <person name="Wang H."/>
            <person name="Percifield R."/>
            <person name="Hawkins J."/>
            <person name="Pontaroli A.C."/>
            <person name="Estep M."/>
            <person name="Feng L."/>
            <person name="Vaughn J.N."/>
            <person name="Grimwood J."/>
            <person name="Jenkins J."/>
            <person name="Barry K."/>
            <person name="Lindquist E."/>
            <person name="Hellsten U."/>
            <person name="Deshpande S."/>
            <person name="Wang X."/>
            <person name="Wu X."/>
            <person name="Mitros T."/>
            <person name="Triplett J."/>
            <person name="Yang X."/>
            <person name="Ye C.Y."/>
            <person name="Mauro-Herrera M."/>
            <person name="Wang L."/>
            <person name="Li P."/>
            <person name="Sharma M."/>
            <person name="Sharma R."/>
            <person name="Ronald P.C."/>
            <person name="Panaud O."/>
            <person name="Kellogg E.A."/>
            <person name="Brutnell T.P."/>
            <person name="Doust A.N."/>
            <person name="Tuskan G.A."/>
            <person name="Rokhsar D."/>
            <person name="Devos K.M."/>
        </authorList>
    </citation>
    <scope>NUCLEOTIDE SEQUENCE [LARGE SCALE GENOMIC DNA]</scope>
    <source>
        <strain evidence="2">cv. Yugu1</strain>
    </source>
</reference>
<dbReference type="EnsemblPlants" id="KQK89459">
    <property type="protein sequence ID" value="KQK89459"/>
    <property type="gene ID" value="SETIT_039296mg"/>
</dbReference>
<keyword evidence="2" id="KW-1185">Reference proteome</keyword>
<dbReference type="PANTHER" id="PTHR33063:SF16">
    <property type="entry name" value="OS02G0241300 PROTEIN"/>
    <property type="match status" value="1"/>
</dbReference>
<dbReference type="InParanoid" id="K4AK73"/>
<evidence type="ECO:0000313" key="1">
    <source>
        <dbReference type="EnsemblPlants" id="KQK89459"/>
    </source>
</evidence>
<accession>K4AK73</accession>
<dbReference type="EMBL" id="AGNK02005723">
    <property type="status" value="NOT_ANNOTATED_CDS"/>
    <property type="molecule type" value="Genomic_DNA"/>
</dbReference>
<dbReference type="Proteomes" id="UP000004995">
    <property type="component" value="Unassembled WGS sequence"/>
</dbReference>
<reference evidence="1" key="2">
    <citation type="submission" date="2018-08" db="UniProtKB">
        <authorList>
            <consortium name="EnsemblPlants"/>
        </authorList>
    </citation>
    <scope>IDENTIFICATION</scope>
    <source>
        <strain evidence="1">Yugu1</strain>
    </source>
</reference>
<dbReference type="Gramene" id="KQK89459">
    <property type="protein sequence ID" value="KQK89459"/>
    <property type="gene ID" value="SETIT_039296mg"/>
</dbReference>
<organism evidence="1 2">
    <name type="scientific">Setaria italica</name>
    <name type="common">Foxtail millet</name>
    <name type="synonym">Panicum italicum</name>
    <dbReference type="NCBI Taxonomy" id="4555"/>
    <lineage>
        <taxon>Eukaryota</taxon>
        <taxon>Viridiplantae</taxon>
        <taxon>Streptophyta</taxon>
        <taxon>Embryophyta</taxon>
        <taxon>Tracheophyta</taxon>
        <taxon>Spermatophyta</taxon>
        <taxon>Magnoliopsida</taxon>
        <taxon>Liliopsida</taxon>
        <taxon>Poales</taxon>
        <taxon>Poaceae</taxon>
        <taxon>PACMAD clade</taxon>
        <taxon>Panicoideae</taxon>
        <taxon>Panicodae</taxon>
        <taxon>Paniceae</taxon>
        <taxon>Cenchrinae</taxon>
        <taxon>Setaria</taxon>
    </lineage>
</organism>
<proteinExistence type="predicted"/>
<evidence type="ECO:0000313" key="2">
    <source>
        <dbReference type="Proteomes" id="UP000004995"/>
    </source>
</evidence>
<dbReference type="AlphaFoldDB" id="K4AK73"/>
<sequence length="189" mass="21882">MSRGLHTKLPIHVQEELKRPEAPMQAAKFASEGGIIMRGHIPILTRRKDYKTDNKKTSQELRWQTGCGQFDIDTTSQHVIEACTDMLKLQQRQRRYRLKKKFFNDLPAHEERCTINTDNHGLLRFPQHIGSRSYREKRAEGDPIPIDLFKNFHCSKNGYTVPVQAVIEEEIQADLEIEKKGGTTLAKDR</sequence>
<name>K4AK73_SETIT</name>
<dbReference type="PANTHER" id="PTHR33063">
    <property type="entry name" value="OS02G0583500 PROTEIN"/>
    <property type="match status" value="1"/>
</dbReference>
<protein>
    <submittedName>
        <fullName evidence="1">Uncharacterized protein</fullName>
    </submittedName>
</protein>